<protein>
    <recommendedName>
        <fullName evidence="3">DUF1062 domain-containing protein</fullName>
    </recommendedName>
</protein>
<proteinExistence type="predicted"/>
<keyword evidence="2" id="KW-1185">Reference proteome</keyword>
<gene>
    <name evidence="1" type="ORF">ACIQFM_32090</name>
</gene>
<evidence type="ECO:0008006" key="3">
    <source>
        <dbReference type="Google" id="ProtNLM"/>
    </source>
</evidence>
<dbReference type="EMBL" id="JBIVPC010000021">
    <property type="protein sequence ID" value="MFJ6040883.1"/>
    <property type="molecule type" value="Genomic_DNA"/>
</dbReference>
<sequence>MLIARSLQEAHLYIDLHPCACGADQFTREHRLEDHDGALTAVFEGTCPQCGRTRSFEFRMADELPPAPPAFGGEEPSRIVDPGEFMWVSDEISTETGLRLLNTAPAEHRAMRPATAYAIAALEEVAKFLPPGQDRVPEDRFVSERGRALYAKDPERFTREEIGEALGLKRSILAGIDHFSPPRG</sequence>
<dbReference type="RefSeq" id="WP_031083349.1">
    <property type="nucleotide sequence ID" value="NZ_BBOK01000001.1"/>
</dbReference>
<organism evidence="1 2">
    <name type="scientific">Streptomyces ardesiacus</name>
    <dbReference type="NCBI Taxonomy" id="285564"/>
    <lineage>
        <taxon>Bacteria</taxon>
        <taxon>Bacillati</taxon>
        <taxon>Actinomycetota</taxon>
        <taxon>Actinomycetes</taxon>
        <taxon>Kitasatosporales</taxon>
        <taxon>Streptomycetaceae</taxon>
        <taxon>Streptomyces</taxon>
    </lineage>
</organism>
<dbReference type="GeneID" id="95503800"/>
<comment type="caution">
    <text evidence="1">The sequence shown here is derived from an EMBL/GenBank/DDBJ whole genome shotgun (WGS) entry which is preliminary data.</text>
</comment>
<dbReference type="Proteomes" id="UP001617907">
    <property type="component" value="Unassembled WGS sequence"/>
</dbReference>
<reference evidence="1 2" key="1">
    <citation type="submission" date="2024-10" db="EMBL/GenBank/DDBJ databases">
        <title>The Natural Products Discovery Center: Release of the First 8490 Sequenced Strains for Exploring Actinobacteria Biosynthetic Diversity.</title>
        <authorList>
            <person name="Kalkreuter E."/>
            <person name="Kautsar S.A."/>
            <person name="Yang D."/>
            <person name="Bader C.D."/>
            <person name="Teijaro C.N."/>
            <person name="Fluegel L."/>
            <person name="Davis C.M."/>
            <person name="Simpson J.R."/>
            <person name="Lauterbach L."/>
            <person name="Steele A.D."/>
            <person name="Gui C."/>
            <person name="Meng S."/>
            <person name="Li G."/>
            <person name="Viehrig K."/>
            <person name="Ye F."/>
            <person name="Su P."/>
            <person name="Kiefer A.F."/>
            <person name="Nichols A."/>
            <person name="Cepeda A.J."/>
            <person name="Yan W."/>
            <person name="Fan B."/>
            <person name="Jiang Y."/>
            <person name="Adhikari A."/>
            <person name="Zheng C.-J."/>
            <person name="Schuster L."/>
            <person name="Cowan T.M."/>
            <person name="Smanski M.J."/>
            <person name="Chevrette M.G."/>
            <person name="De Carvalho L.P.S."/>
            <person name="Shen B."/>
        </authorList>
    </citation>
    <scope>NUCLEOTIDE SEQUENCE [LARGE SCALE GENOMIC DNA]</scope>
    <source>
        <strain evidence="1 2">NPDC093086</strain>
    </source>
</reference>
<name>A0ABW8HJG6_9ACTN</name>
<evidence type="ECO:0000313" key="1">
    <source>
        <dbReference type="EMBL" id="MFJ6040883.1"/>
    </source>
</evidence>
<evidence type="ECO:0000313" key="2">
    <source>
        <dbReference type="Proteomes" id="UP001617907"/>
    </source>
</evidence>
<accession>A0ABW8HJG6</accession>